<evidence type="ECO:0000313" key="2">
    <source>
        <dbReference type="Proteomes" id="UP001162131"/>
    </source>
</evidence>
<name>A0AAU9JVM4_9CILI</name>
<proteinExistence type="predicted"/>
<protein>
    <recommendedName>
        <fullName evidence="3">Ribosomal protein L32</fullName>
    </recommendedName>
</protein>
<evidence type="ECO:0008006" key="3">
    <source>
        <dbReference type="Google" id="ProtNLM"/>
    </source>
</evidence>
<dbReference type="AlphaFoldDB" id="A0AAU9JVM4"/>
<reference evidence="1" key="1">
    <citation type="submission" date="2021-09" db="EMBL/GenBank/DDBJ databases">
        <authorList>
            <consortium name="AG Swart"/>
            <person name="Singh M."/>
            <person name="Singh A."/>
            <person name="Seah K."/>
            <person name="Emmerich C."/>
        </authorList>
    </citation>
    <scope>NUCLEOTIDE SEQUENCE</scope>
    <source>
        <strain evidence="1">ATCC30299</strain>
    </source>
</reference>
<comment type="caution">
    <text evidence="1">The sequence shown here is derived from an EMBL/GenBank/DDBJ whole genome shotgun (WGS) entry which is preliminary data.</text>
</comment>
<keyword evidence="2" id="KW-1185">Reference proteome</keyword>
<dbReference type="Proteomes" id="UP001162131">
    <property type="component" value="Unassembled WGS sequence"/>
</dbReference>
<sequence length="78" mass="9677">MNLQQCCKFTVNFAPIKVTVKFFFFQICMKKQHWKKKIFKKRTWKNNIINFFAHFPMKKQHSTKSMKSLIYNIEKRNR</sequence>
<dbReference type="EMBL" id="CAJZBQ010000046">
    <property type="protein sequence ID" value="CAG9328601.1"/>
    <property type="molecule type" value="Genomic_DNA"/>
</dbReference>
<organism evidence="1 2">
    <name type="scientific">Blepharisma stoltei</name>
    <dbReference type="NCBI Taxonomy" id="1481888"/>
    <lineage>
        <taxon>Eukaryota</taxon>
        <taxon>Sar</taxon>
        <taxon>Alveolata</taxon>
        <taxon>Ciliophora</taxon>
        <taxon>Postciliodesmatophora</taxon>
        <taxon>Heterotrichea</taxon>
        <taxon>Heterotrichida</taxon>
        <taxon>Blepharismidae</taxon>
        <taxon>Blepharisma</taxon>
    </lineage>
</organism>
<accession>A0AAU9JVM4</accession>
<gene>
    <name evidence="1" type="ORF">BSTOLATCC_MIC46927</name>
</gene>
<evidence type="ECO:0000313" key="1">
    <source>
        <dbReference type="EMBL" id="CAG9328601.1"/>
    </source>
</evidence>